<dbReference type="AlphaFoldDB" id="A0A397UZU5"/>
<gene>
    <name evidence="1" type="ORF">C2G38_2318549</name>
</gene>
<evidence type="ECO:0000313" key="1">
    <source>
        <dbReference type="EMBL" id="RIB15760.1"/>
    </source>
</evidence>
<keyword evidence="2" id="KW-1185">Reference proteome</keyword>
<proteinExistence type="predicted"/>
<name>A0A397UZU5_9GLOM</name>
<accession>A0A397UZU5</accession>
<evidence type="ECO:0000313" key="2">
    <source>
        <dbReference type="Proteomes" id="UP000266673"/>
    </source>
</evidence>
<protein>
    <submittedName>
        <fullName evidence="1">Uncharacterized protein</fullName>
    </submittedName>
</protein>
<dbReference type="Proteomes" id="UP000266673">
    <property type="component" value="Unassembled WGS sequence"/>
</dbReference>
<comment type="caution">
    <text evidence="1">The sequence shown here is derived from an EMBL/GenBank/DDBJ whole genome shotgun (WGS) entry which is preliminary data.</text>
</comment>
<reference evidence="1 2" key="1">
    <citation type="submission" date="2018-06" db="EMBL/GenBank/DDBJ databases">
        <title>Comparative genomics reveals the genomic features of Rhizophagus irregularis, R. cerebriforme, R. diaphanum and Gigaspora rosea, and their symbiotic lifestyle signature.</title>
        <authorList>
            <person name="Morin E."/>
            <person name="San Clemente H."/>
            <person name="Chen E.C.H."/>
            <person name="De La Providencia I."/>
            <person name="Hainaut M."/>
            <person name="Kuo A."/>
            <person name="Kohler A."/>
            <person name="Murat C."/>
            <person name="Tang N."/>
            <person name="Roy S."/>
            <person name="Loubradou J."/>
            <person name="Henrissat B."/>
            <person name="Grigoriev I.V."/>
            <person name="Corradi N."/>
            <person name="Roux C."/>
            <person name="Martin F.M."/>
        </authorList>
    </citation>
    <scope>NUCLEOTIDE SEQUENCE [LARGE SCALE GENOMIC DNA]</scope>
    <source>
        <strain evidence="1 2">DAOM 194757</strain>
    </source>
</reference>
<organism evidence="1 2">
    <name type="scientific">Gigaspora rosea</name>
    <dbReference type="NCBI Taxonomy" id="44941"/>
    <lineage>
        <taxon>Eukaryota</taxon>
        <taxon>Fungi</taxon>
        <taxon>Fungi incertae sedis</taxon>
        <taxon>Mucoromycota</taxon>
        <taxon>Glomeromycotina</taxon>
        <taxon>Glomeromycetes</taxon>
        <taxon>Diversisporales</taxon>
        <taxon>Gigasporaceae</taxon>
        <taxon>Gigaspora</taxon>
    </lineage>
</organism>
<dbReference type="OrthoDB" id="2408210at2759"/>
<sequence>MDQIWENTGNSKWHKIEYTFKQKLVEIDIRGTGKKKLPLFPAIDQENYIPDELHLLLRISDVLMECLFNDLIKKKEFEKQIKPVIEAAFKELSIQFEFFKSVGNKWNWTSLMGPDKKKMLKNFPVSQFIFGARGEDIEQLWREFYRLYSIIRQPQLSDQEIDQYKVDAENWVRTFCRPSQGDVNSLQKHGLYRKSDVTPYMHVFAKHIPLFMHQLKAKDLFLRICSASGIEKKTISR</sequence>
<dbReference type="EMBL" id="QKWP01000724">
    <property type="protein sequence ID" value="RIB15760.1"/>
    <property type="molecule type" value="Genomic_DNA"/>
</dbReference>